<feature type="chain" id="PRO_5040420980" description="Apple domain-containing protein" evidence="2">
    <location>
        <begin position="19"/>
        <end position="573"/>
    </location>
</feature>
<evidence type="ECO:0000256" key="1">
    <source>
        <dbReference type="SAM" id="MobiDB-lite"/>
    </source>
</evidence>
<sequence length="573" mass="57205">MAAKFAVSLMALLGAVSAQSSGYTNSSSIATPSSTSASASASASTTSVAGVTYLVQTDTSYQGTVLNLARRRQADNSIQNCLNTCSADVSCAGTAYVSDTSTCRYYSAVDRSTKADTPGTDFALVQSRDGASSSANSTAPATGSATPSGGPVGGSNSTGSASSTRPAGITGAGNSTSSRPTGSASRTSSATSAPSAPSTLITVDGVVFLLEIGISKSGITISLEILAKRAGDSLDSCLRSCAADTACAATAFDDSTDTCTFYSSVDAGSAVANNNVDFATVISRAGQTGTGAGNNGTSTGNNTSPATPSNSTAESFICPAFNAAILKSNTEVTFSISCSSFLIGTTFDLELQLTKRQTFDNGLPQTLSNCIDLCSLSAECVGTTFSIADGTCSYYSAVQYSTIMDGFDSAVRVQSNGGETTTTVINGVTSTVTVPAGTTTQYVAAPTSVVTVYSTVTSIVTANGGGATALPSGATVTSIVSLTTTNYANPIPTITIPQNYAGQTVTVTQGAAPVETQMVTVTVDQNGNVIGSSTADAAAGGAAGNQAYPTVTVHDLYCPTSTAPSVVWTTVFV</sequence>
<feature type="compositionally biased region" description="Low complexity" evidence="1">
    <location>
        <begin position="130"/>
        <end position="164"/>
    </location>
</feature>
<feature type="compositionally biased region" description="Low complexity" evidence="1">
    <location>
        <begin position="295"/>
        <end position="308"/>
    </location>
</feature>
<gene>
    <name evidence="3" type="ORF">KCU76_g10159</name>
</gene>
<feature type="region of interest" description="Disordered" evidence="1">
    <location>
        <begin position="126"/>
        <end position="196"/>
    </location>
</feature>
<proteinExistence type="predicted"/>
<evidence type="ECO:0000313" key="3">
    <source>
        <dbReference type="EMBL" id="KAG9687661.1"/>
    </source>
</evidence>
<dbReference type="EMBL" id="JAHFXF010000443">
    <property type="protein sequence ID" value="KAG9687661.1"/>
    <property type="molecule type" value="Genomic_DNA"/>
</dbReference>
<feature type="compositionally biased region" description="Low complexity" evidence="1">
    <location>
        <begin position="175"/>
        <end position="196"/>
    </location>
</feature>
<feature type="non-terminal residue" evidence="3">
    <location>
        <position position="573"/>
    </location>
</feature>
<feature type="region of interest" description="Disordered" evidence="1">
    <location>
        <begin position="289"/>
        <end position="308"/>
    </location>
</feature>
<keyword evidence="2" id="KW-0732">Signal</keyword>
<name>A0A9P8EE51_AURME</name>
<reference evidence="3" key="1">
    <citation type="journal article" date="2021" name="J Fungi (Basel)">
        <title>Virulence traits and population genomics of the black yeast Aureobasidium melanogenum.</title>
        <authorList>
            <person name="Cernosa A."/>
            <person name="Sun X."/>
            <person name="Gostincar C."/>
            <person name="Fang C."/>
            <person name="Gunde-Cimerman N."/>
            <person name="Song Z."/>
        </authorList>
    </citation>
    <scope>NUCLEOTIDE SEQUENCE</scope>
    <source>
        <strain evidence="3">EXF-9911</strain>
    </source>
</reference>
<evidence type="ECO:0000256" key="2">
    <source>
        <dbReference type="SAM" id="SignalP"/>
    </source>
</evidence>
<protein>
    <recommendedName>
        <fullName evidence="5">Apple domain-containing protein</fullName>
    </recommendedName>
</protein>
<feature type="signal peptide" evidence="2">
    <location>
        <begin position="1"/>
        <end position="18"/>
    </location>
</feature>
<evidence type="ECO:0008006" key="5">
    <source>
        <dbReference type="Google" id="ProtNLM"/>
    </source>
</evidence>
<organism evidence="3 4">
    <name type="scientific">Aureobasidium melanogenum</name>
    <name type="common">Aureobasidium pullulans var. melanogenum</name>
    <dbReference type="NCBI Taxonomy" id="46634"/>
    <lineage>
        <taxon>Eukaryota</taxon>
        <taxon>Fungi</taxon>
        <taxon>Dikarya</taxon>
        <taxon>Ascomycota</taxon>
        <taxon>Pezizomycotina</taxon>
        <taxon>Dothideomycetes</taxon>
        <taxon>Dothideomycetidae</taxon>
        <taxon>Dothideales</taxon>
        <taxon>Saccotheciaceae</taxon>
        <taxon>Aureobasidium</taxon>
    </lineage>
</organism>
<dbReference type="Proteomes" id="UP000779574">
    <property type="component" value="Unassembled WGS sequence"/>
</dbReference>
<dbReference type="AlphaFoldDB" id="A0A9P8EE51"/>
<accession>A0A9P8EE51</accession>
<dbReference type="OrthoDB" id="3934359at2759"/>
<reference evidence="3" key="2">
    <citation type="submission" date="2021-08" db="EMBL/GenBank/DDBJ databases">
        <authorList>
            <person name="Gostincar C."/>
            <person name="Sun X."/>
            <person name="Song Z."/>
            <person name="Gunde-Cimerman N."/>
        </authorList>
    </citation>
    <scope>NUCLEOTIDE SEQUENCE</scope>
    <source>
        <strain evidence="3">EXF-9911</strain>
    </source>
</reference>
<evidence type="ECO:0000313" key="4">
    <source>
        <dbReference type="Proteomes" id="UP000779574"/>
    </source>
</evidence>
<comment type="caution">
    <text evidence="3">The sequence shown here is derived from an EMBL/GenBank/DDBJ whole genome shotgun (WGS) entry which is preliminary data.</text>
</comment>